<feature type="transmembrane region" description="Helical" evidence="6">
    <location>
        <begin position="177"/>
        <end position="195"/>
    </location>
</feature>
<dbReference type="InterPro" id="IPR035906">
    <property type="entry name" value="MetI-like_sf"/>
</dbReference>
<name>A0A173Z6U0_9FIRM</name>
<dbReference type="Gene3D" id="1.10.3720.10">
    <property type="entry name" value="MetI-like"/>
    <property type="match status" value="1"/>
</dbReference>
<feature type="transmembrane region" description="Helical" evidence="6">
    <location>
        <begin position="108"/>
        <end position="126"/>
    </location>
</feature>
<dbReference type="PROSITE" id="PS50928">
    <property type="entry name" value="ABC_TM1"/>
    <property type="match status" value="1"/>
</dbReference>
<evidence type="ECO:0000256" key="6">
    <source>
        <dbReference type="RuleBase" id="RU363032"/>
    </source>
</evidence>
<keyword evidence="5 6" id="KW-0472">Membrane</keyword>
<reference evidence="8 9" key="1">
    <citation type="submission" date="2015-09" db="EMBL/GenBank/DDBJ databases">
        <authorList>
            <consortium name="Pathogen Informatics"/>
        </authorList>
    </citation>
    <scope>NUCLEOTIDE SEQUENCE [LARGE SCALE GENOMIC DNA]</scope>
    <source>
        <strain evidence="8 9">2789STDY5608850</strain>
    </source>
</reference>
<dbReference type="Pfam" id="PF00528">
    <property type="entry name" value="BPD_transp_1"/>
    <property type="match status" value="1"/>
</dbReference>
<comment type="subcellular location">
    <subcellularLocation>
        <location evidence="6">Cell membrane</location>
        <topology evidence="6">Multi-pass membrane protein</topology>
    </subcellularLocation>
    <subcellularLocation>
        <location evidence="1">Membrane</location>
        <topology evidence="1">Multi-pass membrane protein</topology>
    </subcellularLocation>
</comment>
<keyword evidence="2 6" id="KW-0813">Transport</keyword>
<keyword evidence="4 6" id="KW-1133">Transmembrane helix</keyword>
<evidence type="ECO:0000256" key="2">
    <source>
        <dbReference type="ARBA" id="ARBA00022448"/>
    </source>
</evidence>
<dbReference type="EMBL" id="CYZE01000002">
    <property type="protein sequence ID" value="CUN71587.1"/>
    <property type="molecule type" value="Genomic_DNA"/>
</dbReference>
<sequence>MIEYALKYPEKLYGALGQHLVLVGVTLVLSLLLAAVLTVCAMYFKTVSNALVHLFSVVYSIPSLAMFAMLIPVTGLGMKTALIVLTLYNQYLLLRNFTAGLNGVDSAIIEAAAGMGMTTMQILLKIRLPLAKRSIFTGIRLAIVSTTGIATIAATINAGGLGTILFDGLRTLNVVKILWGTVLSAGLAIALNAGLERIERRL</sequence>
<evidence type="ECO:0000313" key="8">
    <source>
        <dbReference type="EMBL" id="CUN71587.1"/>
    </source>
</evidence>
<dbReference type="RefSeq" id="WP_055653179.1">
    <property type="nucleotide sequence ID" value="NZ_CABIXC010000002.1"/>
</dbReference>
<evidence type="ECO:0000313" key="9">
    <source>
        <dbReference type="Proteomes" id="UP000095651"/>
    </source>
</evidence>
<keyword evidence="3 6" id="KW-0812">Transmembrane</keyword>
<dbReference type="SUPFAM" id="SSF161098">
    <property type="entry name" value="MetI-like"/>
    <property type="match status" value="1"/>
</dbReference>
<dbReference type="GO" id="GO:0005886">
    <property type="term" value="C:plasma membrane"/>
    <property type="evidence" value="ECO:0007669"/>
    <property type="project" value="UniProtKB-SubCell"/>
</dbReference>
<evidence type="ECO:0000256" key="1">
    <source>
        <dbReference type="ARBA" id="ARBA00004141"/>
    </source>
</evidence>
<evidence type="ECO:0000259" key="7">
    <source>
        <dbReference type="PROSITE" id="PS50928"/>
    </source>
</evidence>
<dbReference type="GO" id="GO:0055085">
    <property type="term" value="P:transmembrane transport"/>
    <property type="evidence" value="ECO:0007669"/>
    <property type="project" value="InterPro"/>
</dbReference>
<proteinExistence type="inferred from homology"/>
<dbReference type="AlphaFoldDB" id="A0A173Z6U0"/>
<dbReference type="InterPro" id="IPR000515">
    <property type="entry name" value="MetI-like"/>
</dbReference>
<feature type="transmembrane region" description="Helical" evidence="6">
    <location>
        <begin position="138"/>
        <end position="165"/>
    </location>
</feature>
<dbReference type="GO" id="GO:0031460">
    <property type="term" value="P:glycine betaine transport"/>
    <property type="evidence" value="ECO:0007669"/>
    <property type="project" value="TreeGrafter"/>
</dbReference>
<evidence type="ECO:0000256" key="5">
    <source>
        <dbReference type="ARBA" id="ARBA00023136"/>
    </source>
</evidence>
<dbReference type="PANTHER" id="PTHR30177:SF4">
    <property type="entry name" value="OSMOPROTECTANT IMPORT PERMEASE PROTEIN OSMW"/>
    <property type="match status" value="1"/>
</dbReference>
<dbReference type="Proteomes" id="UP000095651">
    <property type="component" value="Unassembled WGS sequence"/>
</dbReference>
<evidence type="ECO:0000256" key="4">
    <source>
        <dbReference type="ARBA" id="ARBA00022989"/>
    </source>
</evidence>
<dbReference type="CDD" id="cd06261">
    <property type="entry name" value="TM_PBP2"/>
    <property type="match status" value="1"/>
</dbReference>
<comment type="similarity">
    <text evidence="6">Belongs to the binding-protein-dependent transport system permease family.</text>
</comment>
<gene>
    <name evidence="8" type="primary">yehW_1</name>
    <name evidence="8" type="ORF">ERS852407_00888</name>
</gene>
<dbReference type="InterPro" id="IPR051204">
    <property type="entry name" value="ABC_transp_perm/SBD"/>
</dbReference>
<accession>A0A173Z6U0</accession>
<organism evidence="8 9">
    <name type="scientific">Hungatella hathewayi</name>
    <dbReference type="NCBI Taxonomy" id="154046"/>
    <lineage>
        <taxon>Bacteria</taxon>
        <taxon>Bacillati</taxon>
        <taxon>Bacillota</taxon>
        <taxon>Clostridia</taxon>
        <taxon>Lachnospirales</taxon>
        <taxon>Lachnospiraceae</taxon>
        <taxon>Hungatella</taxon>
    </lineage>
</organism>
<feature type="domain" description="ABC transmembrane type-1" evidence="7">
    <location>
        <begin position="16"/>
        <end position="200"/>
    </location>
</feature>
<dbReference type="PANTHER" id="PTHR30177">
    <property type="entry name" value="GLYCINE BETAINE/L-PROLINE TRANSPORT SYSTEM PERMEASE PROTEIN PROW"/>
    <property type="match status" value="1"/>
</dbReference>
<feature type="transmembrane region" description="Helical" evidence="6">
    <location>
        <begin position="20"/>
        <end position="44"/>
    </location>
</feature>
<protein>
    <submittedName>
        <fullName evidence="8">Glycine/betaine ABC transporter permease</fullName>
    </submittedName>
</protein>
<evidence type="ECO:0000256" key="3">
    <source>
        <dbReference type="ARBA" id="ARBA00022692"/>
    </source>
</evidence>